<accession>A0A0G1P243</accession>
<dbReference type="InterPro" id="IPR015365">
    <property type="entry name" value="Elong-fact-P_C"/>
</dbReference>
<dbReference type="InterPro" id="IPR013852">
    <property type="entry name" value="Transl_elong_P/YeiP_CS"/>
</dbReference>
<dbReference type="AlphaFoldDB" id="A0A0G1P243"/>
<dbReference type="Gene3D" id="2.40.50.140">
    <property type="entry name" value="Nucleic acid-binding proteins"/>
    <property type="match status" value="2"/>
</dbReference>
<dbReference type="SUPFAM" id="SSF50249">
    <property type="entry name" value="Nucleic acid-binding proteins"/>
    <property type="match status" value="1"/>
</dbReference>
<organism evidence="4 5">
    <name type="scientific">Candidatus Magasanikbacteria bacterium GW2011_GWA2_46_17</name>
    <dbReference type="NCBI Taxonomy" id="1619042"/>
    <lineage>
        <taxon>Bacteria</taxon>
        <taxon>Candidatus Magasanikiibacteriota</taxon>
    </lineage>
</organism>
<dbReference type="PIRSF" id="PIRSF005901">
    <property type="entry name" value="EF-P"/>
    <property type="match status" value="1"/>
</dbReference>
<evidence type="ECO:0000313" key="4">
    <source>
        <dbReference type="EMBL" id="KKU26979.1"/>
    </source>
</evidence>
<dbReference type="Pfam" id="PF09285">
    <property type="entry name" value="Elong-fact-P_C"/>
    <property type="match status" value="1"/>
</dbReference>
<protein>
    <submittedName>
        <fullName evidence="4">Elongation factor P</fullName>
    </submittedName>
</protein>
<dbReference type="GO" id="GO:0005829">
    <property type="term" value="C:cytosol"/>
    <property type="evidence" value="ECO:0007669"/>
    <property type="project" value="UniProtKB-ARBA"/>
</dbReference>
<dbReference type="Proteomes" id="UP000034175">
    <property type="component" value="Unassembled WGS sequence"/>
</dbReference>
<dbReference type="GO" id="GO:0043043">
    <property type="term" value="P:peptide biosynthetic process"/>
    <property type="evidence" value="ECO:0007669"/>
    <property type="project" value="InterPro"/>
</dbReference>
<proteinExistence type="inferred from homology"/>
<dbReference type="EMBL" id="LCMA01000005">
    <property type="protein sequence ID" value="KKU26979.1"/>
    <property type="molecule type" value="Genomic_DNA"/>
</dbReference>
<dbReference type="PANTHER" id="PTHR30053:SF12">
    <property type="entry name" value="ELONGATION FACTOR P (EF-P) FAMILY PROTEIN"/>
    <property type="match status" value="1"/>
</dbReference>
<evidence type="ECO:0000313" key="5">
    <source>
        <dbReference type="Proteomes" id="UP000034175"/>
    </source>
</evidence>
<evidence type="ECO:0000259" key="2">
    <source>
        <dbReference type="SMART" id="SM00841"/>
    </source>
</evidence>
<dbReference type="FunFam" id="2.40.50.140:FF:000004">
    <property type="entry name" value="Elongation factor P"/>
    <property type="match status" value="1"/>
</dbReference>
<dbReference type="InterPro" id="IPR020599">
    <property type="entry name" value="Transl_elong_fac_P/YeiP"/>
</dbReference>
<gene>
    <name evidence="4" type="ORF">UX39_C0005G0017</name>
</gene>
<feature type="domain" description="Translation elongation factor P/YeiP central" evidence="3">
    <location>
        <begin position="69"/>
        <end position="124"/>
    </location>
</feature>
<evidence type="ECO:0000256" key="1">
    <source>
        <dbReference type="ARBA" id="ARBA00009479"/>
    </source>
</evidence>
<sequence length="189" mass="21677">MSLLEYNEIKERKYIIYEKEPYEVLTSHVFRKQQRKPVNATKLKNLITGSVKEISFHVSEKVEEAEIDSREAKYLYNNRGEYWFSDPTDPSKRYGMKEDLIGPQGKFLKANTIINILSFQDRHVGFKLPIKVELKVTEAVDAVKGNTVQGGTKTVTLETGATVNVPMFINQGEIIRVNTETGEYVERVN</sequence>
<keyword evidence="4" id="KW-0648">Protein biosynthesis</keyword>
<feature type="domain" description="Elongation factor P C-terminal" evidence="2">
    <location>
        <begin position="132"/>
        <end position="187"/>
    </location>
</feature>
<name>A0A0G1P243_9BACT</name>
<keyword evidence="4" id="KW-0251">Elongation factor</keyword>
<reference evidence="4 5" key="1">
    <citation type="journal article" date="2015" name="Nature">
        <title>rRNA introns, odd ribosomes, and small enigmatic genomes across a large radiation of phyla.</title>
        <authorList>
            <person name="Brown C.T."/>
            <person name="Hug L.A."/>
            <person name="Thomas B.C."/>
            <person name="Sharon I."/>
            <person name="Castelle C.J."/>
            <person name="Singh A."/>
            <person name="Wilkins M.J."/>
            <person name="Williams K.H."/>
            <person name="Banfield J.F."/>
        </authorList>
    </citation>
    <scope>NUCLEOTIDE SEQUENCE [LARGE SCALE GENOMIC DNA]</scope>
</reference>
<dbReference type="InterPro" id="IPR008991">
    <property type="entry name" value="Translation_prot_SH3-like_sf"/>
</dbReference>
<dbReference type="PROSITE" id="PS01275">
    <property type="entry name" value="EFP"/>
    <property type="match status" value="1"/>
</dbReference>
<dbReference type="SUPFAM" id="SSF50104">
    <property type="entry name" value="Translation proteins SH3-like domain"/>
    <property type="match status" value="1"/>
</dbReference>
<dbReference type="CDD" id="cd05794">
    <property type="entry name" value="S1_EF-P_repeat_2"/>
    <property type="match status" value="1"/>
</dbReference>
<dbReference type="InterPro" id="IPR013185">
    <property type="entry name" value="Transl_elong_KOW-like"/>
</dbReference>
<evidence type="ECO:0000259" key="3">
    <source>
        <dbReference type="SMART" id="SM01185"/>
    </source>
</evidence>
<dbReference type="SMART" id="SM01185">
    <property type="entry name" value="EFP"/>
    <property type="match status" value="1"/>
</dbReference>
<dbReference type="InterPro" id="IPR012340">
    <property type="entry name" value="NA-bd_OB-fold"/>
</dbReference>
<dbReference type="Gene3D" id="2.30.30.30">
    <property type="match status" value="1"/>
</dbReference>
<dbReference type="SMART" id="SM00841">
    <property type="entry name" value="Elong-fact-P_C"/>
    <property type="match status" value="1"/>
</dbReference>
<dbReference type="PATRIC" id="fig|1619042.3.peg.255"/>
<dbReference type="InterPro" id="IPR001059">
    <property type="entry name" value="Transl_elong_P/YeiP_cen"/>
</dbReference>
<dbReference type="PANTHER" id="PTHR30053">
    <property type="entry name" value="ELONGATION FACTOR P"/>
    <property type="match status" value="1"/>
</dbReference>
<comment type="similarity">
    <text evidence="1">Belongs to the elongation factor P family.</text>
</comment>
<dbReference type="GO" id="GO:0003746">
    <property type="term" value="F:translation elongation factor activity"/>
    <property type="evidence" value="ECO:0007669"/>
    <property type="project" value="UniProtKB-KW"/>
</dbReference>
<dbReference type="NCBIfam" id="NF001810">
    <property type="entry name" value="PRK00529.1"/>
    <property type="match status" value="1"/>
</dbReference>
<comment type="caution">
    <text evidence="4">The sequence shown here is derived from an EMBL/GenBank/DDBJ whole genome shotgun (WGS) entry which is preliminary data.</text>
</comment>
<dbReference type="Pfam" id="PF08207">
    <property type="entry name" value="EFP_N"/>
    <property type="match status" value="1"/>
</dbReference>
<dbReference type="InterPro" id="IPR014722">
    <property type="entry name" value="Rib_uL2_dom2"/>
</dbReference>